<dbReference type="GO" id="GO:0016627">
    <property type="term" value="F:oxidoreductase activity, acting on the CH-CH group of donors"/>
    <property type="evidence" value="ECO:0007669"/>
    <property type="project" value="InterPro"/>
</dbReference>
<dbReference type="PANTHER" id="PTHR36117:SF3">
    <property type="entry name" value="4-HYDROXYPHENYLACETATE 3-MONOOXYGENASE-RELATED"/>
    <property type="match status" value="1"/>
</dbReference>
<proteinExistence type="predicted"/>
<dbReference type="RefSeq" id="WP_199020421.1">
    <property type="nucleotide sequence ID" value="NZ_JAELUP010000097.1"/>
</dbReference>
<reference evidence="2" key="1">
    <citation type="submission" date="2020-12" db="EMBL/GenBank/DDBJ databases">
        <authorList>
            <person name="Huq M.A."/>
        </authorList>
    </citation>
    <scope>NUCLEOTIDE SEQUENCE</scope>
    <source>
        <strain evidence="2">MAHUQ-46</strain>
    </source>
</reference>
<dbReference type="InterPro" id="IPR036250">
    <property type="entry name" value="AcylCo_DH-like_C"/>
</dbReference>
<dbReference type="InterPro" id="IPR046373">
    <property type="entry name" value="Acyl-CoA_Oxase/DH_mid-dom_sf"/>
</dbReference>
<dbReference type="SUPFAM" id="SSF47203">
    <property type="entry name" value="Acyl-CoA dehydrogenase C-terminal domain-like"/>
    <property type="match status" value="1"/>
</dbReference>
<gene>
    <name evidence="2" type="ORF">JFN88_16710</name>
</gene>
<dbReference type="InterPro" id="IPR024719">
    <property type="entry name" value="HpaB/PvcC/4-BUDH_C"/>
</dbReference>
<dbReference type="InterPro" id="IPR004925">
    <property type="entry name" value="HpaB/PvcC/4-BUDH"/>
</dbReference>
<evidence type="ECO:0000259" key="1">
    <source>
        <dbReference type="Pfam" id="PF03241"/>
    </source>
</evidence>
<accession>A0A934MQ76</accession>
<name>A0A934MQ76_9BACL</name>
<dbReference type="Pfam" id="PF03241">
    <property type="entry name" value="HpaB"/>
    <property type="match status" value="1"/>
</dbReference>
<organism evidence="2 3">
    <name type="scientific">Paenibacillus roseus</name>
    <dbReference type="NCBI Taxonomy" id="2798579"/>
    <lineage>
        <taxon>Bacteria</taxon>
        <taxon>Bacillati</taxon>
        <taxon>Bacillota</taxon>
        <taxon>Bacilli</taxon>
        <taxon>Bacillales</taxon>
        <taxon>Paenibacillaceae</taxon>
        <taxon>Paenibacillus</taxon>
    </lineage>
</organism>
<dbReference type="AlphaFoldDB" id="A0A934MQ76"/>
<dbReference type="SUPFAM" id="SSF56645">
    <property type="entry name" value="Acyl-CoA dehydrogenase NM domain-like"/>
    <property type="match status" value="1"/>
</dbReference>
<comment type="caution">
    <text evidence="2">The sequence shown here is derived from an EMBL/GenBank/DDBJ whole genome shotgun (WGS) entry which is preliminary data.</text>
</comment>
<feature type="domain" description="HpaB/PvcC/4-BUDH C-terminal" evidence="1">
    <location>
        <begin position="240"/>
        <end position="414"/>
    </location>
</feature>
<dbReference type="InterPro" id="IPR009100">
    <property type="entry name" value="AcylCoA_DH/oxidase_NM_dom_sf"/>
</dbReference>
<keyword evidence="3" id="KW-1185">Reference proteome</keyword>
<dbReference type="Gene3D" id="2.40.110.10">
    <property type="entry name" value="Butyryl-CoA Dehydrogenase, subunit A, domain 2"/>
    <property type="match status" value="1"/>
</dbReference>
<dbReference type="EMBL" id="JAELUP010000097">
    <property type="protein sequence ID" value="MBJ6362861.1"/>
    <property type="molecule type" value="Genomic_DNA"/>
</dbReference>
<sequence>MSTDFELKLRSKAALFHEGQDLSEAIEQAIVQEWKRIEQEVEASGGEFSRQAYTQPKSLGELLTKRAGLYQIGNGNSVYAGGLSDYAHSLWSGWYGNRELAPVKDHLDHERLSLLYGITLHQQSRLATTFYPIKASAFNMAENTIIVRTANGLRLRGKQTFGSDALFADELLVFLKQEGEKEPSGIALIPVDAEQLEVQVHSDWTSGVTVHYNDVSVVWERVLVDDNADSVKQLLQNPVAVSLADYQWASRQLELLQIIAGTAIELAENTGLGKELHIQTILGEMIQNIEVLKAFIYNAEEEGALNEAGLFLPAFTPVRAAKQAGGGFIRHALEVLERVSQTFLLESPDPSQAQQQVSREVTSLHNAVWSLVGSGKAYRIKQHESYTFGDLIEQSTLFYEQYNYSYYKELYKKFWRQAAASVP</sequence>
<dbReference type="PANTHER" id="PTHR36117">
    <property type="entry name" value="4-HYDROXYPHENYLACETATE 3-MONOOXYGENASE-RELATED"/>
    <property type="match status" value="1"/>
</dbReference>
<protein>
    <recommendedName>
        <fullName evidence="1">HpaB/PvcC/4-BUDH C-terminal domain-containing protein</fullName>
    </recommendedName>
</protein>
<dbReference type="Gene3D" id="1.20.140.10">
    <property type="entry name" value="Butyryl-CoA Dehydrogenase, subunit A, domain 3"/>
    <property type="match status" value="1"/>
</dbReference>
<evidence type="ECO:0000313" key="3">
    <source>
        <dbReference type="Proteomes" id="UP000640274"/>
    </source>
</evidence>
<evidence type="ECO:0000313" key="2">
    <source>
        <dbReference type="EMBL" id="MBJ6362861.1"/>
    </source>
</evidence>
<dbReference type="Proteomes" id="UP000640274">
    <property type="component" value="Unassembled WGS sequence"/>
</dbReference>